<reference evidence="1" key="1">
    <citation type="submission" date="2023-03" db="EMBL/GenBank/DDBJ databases">
        <title>Actinoallomurus iriomotensis NBRC 103684.</title>
        <authorList>
            <person name="Ichikawa N."/>
            <person name="Sato H."/>
            <person name="Tonouchi N."/>
        </authorList>
    </citation>
    <scope>NUCLEOTIDE SEQUENCE</scope>
    <source>
        <strain evidence="1">NBRC 103684</strain>
    </source>
</reference>
<dbReference type="Proteomes" id="UP001165074">
    <property type="component" value="Unassembled WGS sequence"/>
</dbReference>
<evidence type="ECO:0000313" key="2">
    <source>
        <dbReference type="Proteomes" id="UP001165074"/>
    </source>
</evidence>
<dbReference type="EMBL" id="BSTK01000003">
    <property type="protein sequence ID" value="GLY84215.1"/>
    <property type="molecule type" value="Genomic_DNA"/>
</dbReference>
<protein>
    <submittedName>
        <fullName evidence="1">Uncharacterized protein</fullName>
    </submittedName>
</protein>
<evidence type="ECO:0000313" key="1">
    <source>
        <dbReference type="EMBL" id="GLY84215.1"/>
    </source>
</evidence>
<comment type="caution">
    <text evidence="1">The sequence shown here is derived from an EMBL/GenBank/DDBJ whole genome shotgun (WGS) entry which is preliminary data.</text>
</comment>
<dbReference type="AlphaFoldDB" id="A0A9W6VXU0"/>
<proteinExistence type="predicted"/>
<organism evidence="1 2">
    <name type="scientific">Actinoallomurus iriomotensis</name>
    <dbReference type="NCBI Taxonomy" id="478107"/>
    <lineage>
        <taxon>Bacteria</taxon>
        <taxon>Bacillati</taxon>
        <taxon>Actinomycetota</taxon>
        <taxon>Actinomycetes</taxon>
        <taxon>Streptosporangiales</taxon>
        <taxon>Thermomonosporaceae</taxon>
        <taxon>Actinoallomurus</taxon>
    </lineage>
</organism>
<accession>A0A9W6VXU0</accession>
<sequence length="112" mass="11222">MLPVVSIRNVISGLGGIAGVDTVLAIVADSPGFRFSVTSAGVTPGVADAVPTPATSIAPAAITHTAARNLRVILTVSFLLAGCYAITDSGSLAMENFYDCVTRGALSSRVGA</sequence>
<gene>
    <name evidence="1" type="ORF">Airi02_021440</name>
</gene>
<keyword evidence="2" id="KW-1185">Reference proteome</keyword>
<name>A0A9W6VXU0_9ACTN</name>